<protein>
    <recommendedName>
        <fullName evidence="2">Sey1/RHD3-like three-helix bundle domain-containing protein</fullName>
    </recommendedName>
</protein>
<dbReference type="Gene3D" id="3.40.50.300">
    <property type="entry name" value="P-loop containing nucleotide triphosphate hydrolases"/>
    <property type="match status" value="1"/>
</dbReference>
<evidence type="ECO:0000256" key="1">
    <source>
        <dbReference type="SAM" id="MobiDB-lite"/>
    </source>
</evidence>
<evidence type="ECO:0000313" key="3">
    <source>
        <dbReference type="EMBL" id="CDF32301.1"/>
    </source>
</evidence>
<feature type="region of interest" description="Disordered" evidence="1">
    <location>
        <begin position="510"/>
        <end position="539"/>
    </location>
</feature>
<name>R7Q4K7_CHOCR</name>
<gene>
    <name evidence="3" type="ORF">CHC_T00007883001</name>
</gene>
<dbReference type="InterPro" id="IPR046758">
    <property type="entry name" value="Sey1/RHD3-like_3HB"/>
</dbReference>
<reference evidence="4" key="1">
    <citation type="journal article" date="2013" name="Proc. Natl. Acad. Sci. U.S.A.">
        <title>Genome structure and metabolic features in the red seaweed Chondrus crispus shed light on evolution of the Archaeplastida.</title>
        <authorList>
            <person name="Collen J."/>
            <person name="Porcel B."/>
            <person name="Carre W."/>
            <person name="Ball S.G."/>
            <person name="Chaparro C."/>
            <person name="Tonon T."/>
            <person name="Barbeyron T."/>
            <person name="Michel G."/>
            <person name="Noel B."/>
            <person name="Valentin K."/>
            <person name="Elias M."/>
            <person name="Artiguenave F."/>
            <person name="Arun A."/>
            <person name="Aury J.M."/>
            <person name="Barbosa-Neto J.F."/>
            <person name="Bothwell J.H."/>
            <person name="Bouget F.Y."/>
            <person name="Brillet L."/>
            <person name="Cabello-Hurtado F."/>
            <person name="Capella-Gutierrez S."/>
            <person name="Charrier B."/>
            <person name="Cladiere L."/>
            <person name="Cock J.M."/>
            <person name="Coelho S.M."/>
            <person name="Colleoni C."/>
            <person name="Czjzek M."/>
            <person name="Da Silva C."/>
            <person name="Delage L."/>
            <person name="Denoeud F."/>
            <person name="Deschamps P."/>
            <person name="Dittami S.M."/>
            <person name="Gabaldon T."/>
            <person name="Gachon C.M."/>
            <person name="Groisillier A."/>
            <person name="Herve C."/>
            <person name="Jabbari K."/>
            <person name="Katinka M."/>
            <person name="Kloareg B."/>
            <person name="Kowalczyk N."/>
            <person name="Labadie K."/>
            <person name="Leblanc C."/>
            <person name="Lopez P.J."/>
            <person name="McLachlan D.H."/>
            <person name="Meslet-Cladiere L."/>
            <person name="Moustafa A."/>
            <person name="Nehr Z."/>
            <person name="Nyvall Collen P."/>
            <person name="Panaud O."/>
            <person name="Partensky F."/>
            <person name="Poulain J."/>
            <person name="Rensing S.A."/>
            <person name="Rousvoal S."/>
            <person name="Samson G."/>
            <person name="Symeonidi A."/>
            <person name="Weissenbach J."/>
            <person name="Zambounis A."/>
            <person name="Wincker P."/>
            <person name="Boyen C."/>
        </authorList>
    </citation>
    <scope>NUCLEOTIDE SEQUENCE [LARGE SCALE GENOMIC DNA]</scope>
    <source>
        <strain evidence="4">cv. Stackhouse</strain>
    </source>
</reference>
<dbReference type="Pfam" id="PF20428">
    <property type="entry name" value="Sey1_3HB"/>
    <property type="match status" value="1"/>
</dbReference>
<dbReference type="InterPro" id="IPR008803">
    <property type="entry name" value="RHD3/Sey1"/>
</dbReference>
<feature type="compositionally biased region" description="Gly residues" evidence="1">
    <location>
        <begin position="516"/>
        <end position="525"/>
    </location>
</feature>
<dbReference type="GO" id="GO:0003924">
    <property type="term" value="F:GTPase activity"/>
    <property type="evidence" value="ECO:0007669"/>
    <property type="project" value="TreeGrafter"/>
</dbReference>
<evidence type="ECO:0000259" key="2">
    <source>
        <dbReference type="Pfam" id="PF20428"/>
    </source>
</evidence>
<dbReference type="InterPro" id="IPR027417">
    <property type="entry name" value="P-loop_NTPase"/>
</dbReference>
<dbReference type="RefSeq" id="XP_005711966.1">
    <property type="nucleotide sequence ID" value="XM_005711909.1"/>
</dbReference>
<dbReference type="KEGG" id="ccp:CHC_T00007883001"/>
<accession>R7Q4K7</accession>
<dbReference type="SUPFAM" id="SSF52540">
    <property type="entry name" value="P-loop containing nucleoside triphosphate hydrolases"/>
    <property type="match status" value="1"/>
</dbReference>
<feature type="domain" description="Sey1/RHD3-like three-helix bundle" evidence="2">
    <location>
        <begin position="317"/>
        <end position="453"/>
    </location>
</feature>
<dbReference type="GO" id="GO:0016320">
    <property type="term" value="P:endoplasmic reticulum membrane fusion"/>
    <property type="evidence" value="ECO:0007669"/>
    <property type="project" value="TreeGrafter"/>
</dbReference>
<dbReference type="AlphaFoldDB" id="R7Q4K7"/>
<proteinExistence type="predicted"/>
<dbReference type="OrthoDB" id="5278at2759"/>
<dbReference type="Gramene" id="CDF32301">
    <property type="protein sequence ID" value="CDF32301"/>
    <property type="gene ID" value="CHC_T00007883001"/>
</dbReference>
<feature type="region of interest" description="Disordered" evidence="1">
    <location>
        <begin position="451"/>
        <end position="478"/>
    </location>
</feature>
<dbReference type="Proteomes" id="UP000012073">
    <property type="component" value="Unassembled WGS sequence"/>
</dbReference>
<keyword evidence="4" id="KW-1185">Reference proteome</keyword>
<evidence type="ECO:0000313" key="4">
    <source>
        <dbReference type="Proteomes" id="UP000012073"/>
    </source>
</evidence>
<dbReference type="Pfam" id="PF05879">
    <property type="entry name" value="RHD3_GTPase"/>
    <property type="match status" value="1"/>
</dbReference>
<sequence length="553" mass="61845">MSVLVSPSGQLDAASLADIQVDQDDTLAVVCALAAYGLQKSSLLDAVFGTSFASSESHLGVSAAVVEGEDSAVLAAPHNHVVVLDVEPYDGPDRSREELRERAAHLSVALADVIFFVVRMNEIHRPDVNGVSALRSSLTEMLMMQDDGIIKQPNKDKRSFIVVVKDYESEVLTRQEIITGFLQSIHELYASLVKPSRCPQRVTELFEFEFRLLPSDKFQAEEFENGLADMRSDFLDPAADNYLFEQSAFTRDVNVSLEDCAKGAWEKLFKEQATDMPNSVELMSTFDCGNVMRKVFEKYQRGARLWRRETDGGVIVENFGSAASKMVEGTVGVYDQDAASHKGSKAFKRKRDELKGLLDADLYGLFVTQIGKLREITYRLFKDKLDGIGDDEARLEKAVNSTLKESQKYFQVNAELLRPKNTSWRFDNDTKELSQQMREDATERLQRARLADYQQNNGRRGRRRRPGLGPGEKSRQPIQVSFHYLDPAPFGWKDSKFEKLSVDDNLEYSSNAPALGVGGGSGTSSGGLSVPIMPSRGSSWYQKNQDFIYSEKK</sequence>
<dbReference type="PANTHER" id="PTHR45923:SF2">
    <property type="entry name" value="PROTEIN SEY1"/>
    <property type="match status" value="1"/>
</dbReference>
<organism evidence="3 4">
    <name type="scientific">Chondrus crispus</name>
    <name type="common">Carrageen Irish moss</name>
    <name type="synonym">Polymorpha crispa</name>
    <dbReference type="NCBI Taxonomy" id="2769"/>
    <lineage>
        <taxon>Eukaryota</taxon>
        <taxon>Rhodophyta</taxon>
        <taxon>Florideophyceae</taxon>
        <taxon>Rhodymeniophycidae</taxon>
        <taxon>Gigartinales</taxon>
        <taxon>Gigartinaceae</taxon>
        <taxon>Chondrus</taxon>
    </lineage>
</organism>
<dbReference type="GeneID" id="17319679"/>
<dbReference type="PhylomeDB" id="R7Q4K7"/>
<dbReference type="PANTHER" id="PTHR45923">
    <property type="entry name" value="PROTEIN SEY1"/>
    <property type="match status" value="1"/>
</dbReference>
<dbReference type="GO" id="GO:0005783">
    <property type="term" value="C:endoplasmic reticulum"/>
    <property type="evidence" value="ECO:0007669"/>
    <property type="project" value="TreeGrafter"/>
</dbReference>
<dbReference type="EMBL" id="HG001469">
    <property type="protein sequence ID" value="CDF32301.1"/>
    <property type="molecule type" value="Genomic_DNA"/>
</dbReference>